<evidence type="ECO:0000256" key="7">
    <source>
        <dbReference type="ARBA" id="ARBA00022645"/>
    </source>
</evidence>
<dbReference type="InterPro" id="IPR039866">
    <property type="entry name" value="CPQ"/>
</dbReference>
<keyword evidence="6" id="KW-0964">Secreted</keyword>
<dbReference type="Gene3D" id="3.50.30.30">
    <property type="match status" value="1"/>
</dbReference>
<dbReference type="Pfam" id="PF04389">
    <property type="entry name" value="Peptidase_M28"/>
    <property type="match status" value="1"/>
</dbReference>
<keyword evidence="7" id="KW-0121">Carboxypeptidase</keyword>
<evidence type="ECO:0000256" key="17">
    <source>
        <dbReference type="ARBA" id="ARBA00023180"/>
    </source>
</evidence>
<keyword evidence="24" id="KW-1185">Reference proteome</keyword>
<evidence type="ECO:0000256" key="2">
    <source>
        <dbReference type="ARBA" id="ARBA00004371"/>
    </source>
</evidence>
<sequence>MEMAGSSRMIIATTVLLLVLCHQQYGGVQLNVVASASVIDMVTTSDGQSTLKPNAKTDANAIIRAAFNSTIVYTRLAFLTDTFGPRFSGTSALESALDWIKDESENGDGFSVKEQTVMVPVWVRGKEYANLISPRHKSMRVLGLGGSVGTNGHPIQAKVLVVSSFDDLEKQKLNVSGKIVVYNEEFVSYSETADYRYFGASRAQQYGAVAALIRSISPFGLQTPHTGSSEPTTIPAMAITLEDAQMFARMQARGQDVEIELYMEAHTLPDSPSRNLILEIEGSRFPDEYVIVGGHTDSWDIADGAIDNGGGAFVSWEALRLIKSSGLKPDRTIPAVLFVNEENGAKGGQQYASDYSSTLSKTSIALESDTGTFTPDGISFLGSSKARRILKYRGKELLAGIGFGNVSGEGVGEDIYYMCETGVPSDLFRGVRRYHHTDADTIDKISPEQLQHSAATLGVWIYSIANLPELLPR</sequence>
<evidence type="ECO:0000256" key="18">
    <source>
        <dbReference type="ARBA" id="ARBA00023228"/>
    </source>
</evidence>
<proteinExistence type="predicted"/>
<evidence type="ECO:0000256" key="4">
    <source>
        <dbReference type="ARBA" id="ARBA00004613"/>
    </source>
</evidence>
<evidence type="ECO:0000256" key="14">
    <source>
        <dbReference type="ARBA" id="ARBA00023034"/>
    </source>
</evidence>
<accession>A0ABP0U9L1</accession>
<dbReference type="PANTHER" id="PTHR12053:SF3">
    <property type="entry name" value="CARBOXYPEPTIDASE Q"/>
    <property type="match status" value="1"/>
</dbReference>
<keyword evidence="18" id="KW-0458">Lysosome</keyword>
<evidence type="ECO:0000256" key="11">
    <source>
        <dbReference type="ARBA" id="ARBA00022801"/>
    </source>
</evidence>
<evidence type="ECO:0000256" key="1">
    <source>
        <dbReference type="ARBA" id="ARBA00004240"/>
    </source>
</evidence>
<evidence type="ECO:0000256" key="9">
    <source>
        <dbReference type="ARBA" id="ARBA00022723"/>
    </source>
</evidence>
<evidence type="ECO:0000256" key="3">
    <source>
        <dbReference type="ARBA" id="ARBA00004555"/>
    </source>
</evidence>
<evidence type="ECO:0000256" key="10">
    <source>
        <dbReference type="ARBA" id="ARBA00022729"/>
    </source>
</evidence>
<evidence type="ECO:0000256" key="16">
    <source>
        <dbReference type="ARBA" id="ARBA00023145"/>
    </source>
</evidence>
<evidence type="ECO:0000256" key="21">
    <source>
        <dbReference type="SAM" id="SignalP"/>
    </source>
</evidence>
<keyword evidence="9" id="KW-0479">Metal-binding</keyword>
<dbReference type="PANTHER" id="PTHR12053">
    <property type="entry name" value="PROTEASE FAMILY M28 PLASMA GLUTAMATE CARBOXYPEPTIDASE-RELATED"/>
    <property type="match status" value="1"/>
</dbReference>
<evidence type="ECO:0000256" key="13">
    <source>
        <dbReference type="ARBA" id="ARBA00022833"/>
    </source>
</evidence>
<evidence type="ECO:0000256" key="15">
    <source>
        <dbReference type="ARBA" id="ARBA00023049"/>
    </source>
</evidence>
<comment type="subcellular location">
    <subcellularLocation>
        <location evidence="1">Endoplasmic reticulum</location>
    </subcellularLocation>
    <subcellularLocation>
        <location evidence="3">Golgi apparatus</location>
    </subcellularLocation>
    <subcellularLocation>
        <location evidence="2">Lysosome</location>
    </subcellularLocation>
    <subcellularLocation>
        <location evidence="4">Secreted</location>
    </subcellularLocation>
</comment>
<dbReference type="InterPro" id="IPR007484">
    <property type="entry name" value="Peptidase_M28"/>
</dbReference>
<keyword evidence="15" id="KW-0482">Metalloprotease</keyword>
<evidence type="ECO:0000256" key="20">
    <source>
        <dbReference type="ARBA" id="ARBA00033328"/>
    </source>
</evidence>
<name>A0ABP0U9L1_9BRYO</name>
<dbReference type="Proteomes" id="UP001497512">
    <property type="component" value="Chromosome 2"/>
</dbReference>
<evidence type="ECO:0000313" key="23">
    <source>
        <dbReference type="EMBL" id="CAK9216029.1"/>
    </source>
</evidence>
<keyword evidence="10 21" id="KW-0732">Signal</keyword>
<reference evidence="23" key="1">
    <citation type="submission" date="2024-02" db="EMBL/GenBank/DDBJ databases">
        <authorList>
            <consortium name="ELIXIR-Norway"/>
            <consortium name="Elixir Norway"/>
        </authorList>
    </citation>
    <scope>NUCLEOTIDE SEQUENCE</scope>
</reference>
<keyword evidence="8" id="KW-0645">Protease</keyword>
<keyword evidence="14" id="KW-0333">Golgi apparatus</keyword>
<keyword evidence="17" id="KW-0325">Glycoprotein</keyword>
<gene>
    <name evidence="23" type="ORF">CSSPTR1EN2_LOCUS13178</name>
</gene>
<evidence type="ECO:0000259" key="22">
    <source>
        <dbReference type="Pfam" id="PF04389"/>
    </source>
</evidence>
<dbReference type="EMBL" id="OZ019894">
    <property type="protein sequence ID" value="CAK9216029.1"/>
    <property type="molecule type" value="Genomic_DNA"/>
</dbReference>
<dbReference type="SUPFAM" id="SSF53187">
    <property type="entry name" value="Zn-dependent exopeptidases"/>
    <property type="match status" value="1"/>
</dbReference>
<dbReference type="Gene3D" id="3.40.630.10">
    <property type="entry name" value="Zn peptidases"/>
    <property type="match status" value="1"/>
</dbReference>
<evidence type="ECO:0000313" key="24">
    <source>
        <dbReference type="Proteomes" id="UP001497512"/>
    </source>
</evidence>
<comment type="subunit">
    <text evidence="19">Homodimer. The monomeric form is inactive while the homodimer is active.</text>
</comment>
<feature type="chain" id="PRO_5047437265" description="Carboxypeptidase Q" evidence="21">
    <location>
        <begin position="24"/>
        <end position="473"/>
    </location>
</feature>
<dbReference type="InterPro" id="IPR046450">
    <property type="entry name" value="PA_dom_sf"/>
</dbReference>
<feature type="domain" description="Peptidase M28" evidence="22">
    <location>
        <begin position="275"/>
        <end position="457"/>
    </location>
</feature>
<feature type="signal peptide" evidence="21">
    <location>
        <begin position="1"/>
        <end position="23"/>
    </location>
</feature>
<evidence type="ECO:0000256" key="12">
    <source>
        <dbReference type="ARBA" id="ARBA00022824"/>
    </source>
</evidence>
<keyword evidence="11" id="KW-0378">Hydrolase</keyword>
<evidence type="ECO:0000256" key="6">
    <source>
        <dbReference type="ARBA" id="ARBA00022525"/>
    </source>
</evidence>
<evidence type="ECO:0000256" key="19">
    <source>
        <dbReference type="ARBA" id="ARBA00025833"/>
    </source>
</evidence>
<evidence type="ECO:0000256" key="5">
    <source>
        <dbReference type="ARBA" id="ARBA00014116"/>
    </source>
</evidence>
<organism evidence="23 24">
    <name type="scientific">Sphagnum troendelagicum</name>
    <dbReference type="NCBI Taxonomy" id="128251"/>
    <lineage>
        <taxon>Eukaryota</taxon>
        <taxon>Viridiplantae</taxon>
        <taxon>Streptophyta</taxon>
        <taxon>Embryophyta</taxon>
        <taxon>Bryophyta</taxon>
        <taxon>Sphagnophytina</taxon>
        <taxon>Sphagnopsida</taxon>
        <taxon>Sphagnales</taxon>
        <taxon>Sphagnaceae</taxon>
        <taxon>Sphagnum</taxon>
    </lineage>
</organism>
<protein>
    <recommendedName>
        <fullName evidence="5">Carboxypeptidase Q</fullName>
    </recommendedName>
    <alternativeName>
        <fullName evidence="20">Plasma glutamate carboxypeptidase</fullName>
    </alternativeName>
</protein>
<keyword evidence="13" id="KW-0862">Zinc</keyword>
<evidence type="ECO:0000256" key="8">
    <source>
        <dbReference type="ARBA" id="ARBA00022670"/>
    </source>
</evidence>
<dbReference type="SUPFAM" id="SSF52025">
    <property type="entry name" value="PA domain"/>
    <property type="match status" value="1"/>
</dbReference>
<keyword evidence="16" id="KW-0865">Zymogen</keyword>
<keyword evidence="12" id="KW-0256">Endoplasmic reticulum</keyword>